<gene>
    <name evidence="2" type="ORF">S01H1_26899</name>
</gene>
<accession>X0SZH3</accession>
<evidence type="ECO:0000313" key="2">
    <source>
        <dbReference type="EMBL" id="GAF86593.1"/>
    </source>
</evidence>
<feature type="domain" description="Glycoside hydrolase 123 catalytic" evidence="1">
    <location>
        <begin position="25"/>
        <end position="111"/>
    </location>
</feature>
<sequence>MVQQIRTYHSGYEYLKGNNPPYWHIDRPLTVYRIPTWINWQYNISGLLYWTTVVNLSNPWTNPEFGATSRMNGGGYLLYPGAPCGIDGPVACMRLKNLRDGMDDYEYLAILKDLAGKEAVDEIVNTIAPNWWDFSKNPGDFIDAREKLANEILKAKK</sequence>
<comment type="caution">
    <text evidence="2">The sequence shown here is derived from an EMBL/GenBank/DDBJ whole genome shotgun (WGS) entry which is preliminary data.</text>
</comment>
<dbReference type="Pfam" id="PF13320">
    <property type="entry name" value="GH123_cat"/>
    <property type="match status" value="1"/>
</dbReference>
<dbReference type="EMBL" id="BARS01016339">
    <property type="protein sequence ID" value="GAF86593.1"/>
    <property type="molecule type" value="Genomic_DNA"/>
</dbReference>
<dbReference type="InterPro" id="IPR025150">
    <property type="entry name" value="GH123_cat"/>
</dbReference>
<reference evidence="2" key="1">
    <citation type="journal article" date="2014" name="Front. Microbiol.">
        <title>High frequency of phylogenetically diverse reductive dehalogenase-homologous genes in deep subseafloor sedimentary metagenomes.</title>
        <authorList>
            <person name="Kawai M."/>
            <person name="Futagami T."/>
            <person name="Toyoda A."/>
            <person name="Takaki Y."/>
            <person name="Nishi S."/>
            <person name="Hori S."/>
            <person name="Arai W."/>
            <person name="Tsubouchi T."/>
            <person name="Morono Y."/>
            <person name="Uchiyama I."/>
            <person name="Ito T."/>
            <person name="Fujiyama A."/>
            <person name="Inagaki F."/>
            <person name="Takami H."/>
        </authorList>
    </citation>
    <scope>NUCLEOTIDE SEQUENCE</scope>
    <source>
        <strain evidence="2">Expedition CK06-06</strain>
    </source>
</reference>
<dbReference type="AlphaFoldDB" id="X0SZH3"/>
<protein>
    <recommendedName>
        <fullName evidence="1">Glycoside hydrolase 123 catalytic domain-containing protein</fullName>
    </recommendedName>
</protein>
<evidence type="ECO:0000259" key="1">
    <source>
        <dbReference type="Pfam" id="PF13320"/>
    </source>
</evidence>
<name>X0SZH3_9ZZZZ</name>
<proteinExistence type="predicted"/>
<organism evidence="2">
    <name type="scientific">marine sediment metagenome</name>
    <dbReference type="NCBI Taxonomy" id="412755"/>
    <lineage>
        <taxon>unclassified sequences</taxon>
        <taxon>metagenomes</taxon>
        <taxon>ecological metagenomes</taxon>
    </lineage>
</organism>